<gene>
    <name evidence="14" type="ORF">UF78_09675</name>
</gene>
<dbReference type="SMART" id="SM00911">
    <property type="entry name" value="HWE_HK"/>
    <property type="match status" value="1"/>
</dbReference>
<dbReference type="OrthoDB" id="9808408at2"/>
<evidence type="ECO:0000256" key="1">
    <source>
        <dbReference type="ARBA" id="ARBA00000085"/>
    </source>
</evidence>
<dbReference type="PROSITE" id="PS50112">
    <property type="entry name" value="PAS"/>
    <property type="match status" value="2"/>
</dbReference>
<keyword evidence="9" id="KW-0418">Kinase</keyword>
<dbReference type="Gene3D" id="3.30.450.20">
    <property type="entry name" value="PAS domain"/>
    <property type="match status" value="3"/>
</dbReference>
<keyword evidence="5" id="KW-0288">FMN</keyword>
<evidence type="ECO:0000256" key="8">
    <source>
        <dbReference type="ARBA" id="ARBA00022741"/>
    </source>
</evidence>
<dbReference type="Proteomes" id="UP000032487">
    <property type="component" value="Unassembled WGS sequence"/>
</dbReference>
<evidence type="ECO:0000256" key="5">
    <source>
        <dbReference type="ARBA" id="ARBA00022643"/>
    </source>
</evidence>
<feature type="domain" description="PAS" evidence="12">
    <location>
        <begin position="145"/>
        <end position="216"/>
    </location>
</feature>
<feature type="domain" description="PAS" evidence="12">
    <location>
        <begin position="276"/>
        <end position="312"/>
    </location>
</feature>
<keyword evidence="10" id="KW-0067">ATP-binding</keyword>
<dbReference type="InterPro" id="IPR035965">
    <property type="entry name" value="PAS-like_dom_sf"/>
</dbReference>
<dbReference type="GO" id="GO:0004673">
    <property type="term" value="F:protein histidine kinase activity"/>
    <property type="evidence" value="ECO:0007669"/>
    <property type="project" value="UniProtKB-EC"/>
</dbReference>
<evidence type="ECO:0000256" key="3">
    <source>
        <dbReference type="ARBA" id="ARBA00022553"/>
    </source>
</evidence>
<comment type="caution">
    <text evidence="14">The sequence shown here is derived from an EMBL/GenBank/DDBJ whole genome shotgun (WGS) entry which is preliminary data.</text>
</comment>
<evidence type="ECO:0000256" key="4">
    <source>
        <dbReference type="ARBA" id="ARBA00022630"/>
    </source>
</evidence>
<dbReference type="EMBL" id="JYHV01000015">
    <property type="protein sequence ID" value="KJH82394.1"/>
    <property type="molecule type" value="Genomic_DNA"/>
</dbReference>
<dbReference type="SMART" id="SM00091">
    <property type="entry name" value="PAS"/>
    <property type="match status" value="3"/>
</dbReference>
<evidence type="ECO:0000256" key="11">
    <source>
        <dbReference type="ARBA" id="ARBA00023026"/>
    </source>
</evidence>
<keyword evidence="6" id="KW-0808">Transferase</keyword>
<dbReference type="Pfam" id="PF07536">
    <property type="entry name" value="HWE_HK"/>
    <property type="match status" value="1"/>
</dbReference>
<evidence type="ECO:0000313" key="14">
    <source>
        <dbReference type="EMBL" id="KJH82394.1"/>
    </source>
</evidence>
<keyword evidence="11" id="KW-0843">Virulence</keyword>
<evidence type="ECO:0000259" key="12">
    <source>
        <dbReference type="PROSITE" id="PS50112"/>
    </source>
</evidence>
<dbReference type="InterPro" id="IPR011102">
    <property type="entry name" value="Sig_transdc_His_kinase_HWE"/>
</dbReference>
<sequence>MLSTDSPGVKQVVDRPDCPLPFDEALLDVLPIGVCTLDADGAVLRYNRIAGQLCGSGLEVYGRLRILRPDGAALAFADSPLADTIRTGRTSQDIALLIERPDDEPMPVLANIQAMRSDTGQITGAVICFQGNTPSRQCNADRRRSVEWLSAIVENTPECVKVVDQDGTLVQMNPAGLRMVDAKNPSDVEGLSVFDLIVPEHRQYWRDQHRRVCEGEKLNWEFDIVSLGGTRRHMETHAVPMALPGGLRGASGGFVQLAVTRDITVRKRLEAATREAERRLADLLDALPSAVYTTDANGKVTYFNQACVKLAGRVPAIGTDEWCITWRLYWPDGTPMPHATCPMAIALTENRAIHGAEAMAERPDGTRVPFLAYPAPLHNEAGELIGAVNMLVDITERKVAEDHRQLLLNELNHRVKNTLATVQSIAAQSFRRNEISEGYRWFEGRLIALSKAHDVLSKENWQAASLNDIIDQAVAPFQAPGHQRFVIEGPPQRLKPKAALALAMAFHELCTNAAKFGALSSERGFVRIHWTVTPSKSMHLFWKEVGGPPVSPSARKGFGSRLLEYGLAGELDAEVRLAYPVDGVTCDIEVPLP</sequence>
<accession>A0A0D9ANX8</accession>
<evidence type="ECO:0000313" key="15">
    <source>
        <dbReference type="Proteomes" id="UP000032487"/>
    </source>
</evidence>
<dbReference type="InterPro" id="IPR013656">
    <property type="entry name" value="PAS_4"/>
</dbReference>
<dbReference type="PANTHER" id="PTHR41523:SF7">
    <property type="entry name" value="HISTIDINE KINASE"/>
    <property type="match status" value="1"/>
</dbReference>
<evidence type="ECO:0000256" key="6">
    <source>
        <dbReference type="ARBA" id="ARBA00022679"/>
    </source>
</evidence>
<name>A0A0D9ANX8_STUST</name>
<protein>
    <recommendedName>
        <fullName evidence="2">histidine kinase</fullName>
        <ecNumber evidence="2">2.7.13.3</ecNumber>
    </recommendedName>
</protein>
<dbReference type="AlphaFoldDB" id="A0A0D9ANX8"/>
<dbReference type="CDD" id="cd00130">
    <property type="entry name" value="PAS"/>
    <property type="match status" value="3"/>
</dbReference>
<dbReference type="Pfam" id="PF13426">
    <property type="entry name" value="PAS_9"/>
    <property type="match status" value="1"/>
</dbReference>
<dbReference type="EC" id="2.7.13.3" evidence="2"/>
<dbReference type="InterPro" id="IPR000700">
    <property type="entry name" value="PAS-assoc_C"/>
</dbReference>
<evidence type="ECO:0000256" key="7">
    <source>
        <dbReference type="ARBA" id="ARBA00022737"/>
    </source>
</evidence>
<dbReference type="Pfam" id="PF08448">
    <property type="entry name" value="PAS_4"/>
    <property type="match status" value="2"/>
</dbReference>
<proteinExistence type="predicted"/>
<feature type="domain" description="PAC" evidence="13">
    <location>
        <begin position="354"/>
        <end position="406"/>
    </location>
</feature>
<dbReference type="GO" id="GO:0005524">
    <property type="term" value="F:ATP binding"/>
    <property type="evidence" value="ECO:0007669"/>
    <property type="project" value="UniProtKB-KW"/>
</dbReference>
<dbReference type="InterPro" id="IPR000014">
    <property type="entry name" value="PAS"/>
</dbReference>
<comment type="catalytic activity">
    <reaction evidence="1">
        <text>ATP + protein L-histidine = ADP + protein N-phospho-L-histidine.</text>
        <dbReference type="EC" id="2.7.13.3"/>
    </reaction>
</comment>
<keyword evidence="4" id="KW-0285">Flavoprotein</keyword>
<dbReference type="NCBIfam" id="TIGR00229">
    <property type="entry name" value="sensory_box"/>
    <property type="match status" value="2"/>
</dbReference>
<dbReference type="RefSeq" id="WP_045161955.1">
    <property type="nucleotide sequence ID" value="NZ_JYHV01000015.1"/>
</dbReference>
<dbReference type="SUPFAM" id="SSF55785">
    <property type="entry name" value="PYP-like sensor domain (PAS domain)"/>
    <property type="match status" value="3"/>
</dbReference>
<organism evidence="14 15">
    <name type="scientific">Stutzerimonas stutzeri</name>
    <name type="common">Pseudomonas stutzeri</name>
    <dbReference type="NCBI Taxonomy" id="316"/>
    <lineage>
        <taxon>Bacteria</taxon>
        <taxon>Pseudomonadati</taxon>
        <taxon>Pseudomonadota</taxon>
        <taxon>Gammaproteobacteria</taxon>
        <taxon>Pseudomonadales</taxon>
        <taxon>Pseudomonadaceae</taxon>
        <taxon>Stutzerimonas</taxon>
    </lineage>
</organism>
<reference evidence="14 15" key="1">
    <citation type="submission" date="2015-02" db="EMBL/GenBank/DDBJ databases">
        <title>Draft genome sequence of Pseudomonas stutzeri NT0128 isolated from wheat (Triticum turgidum) rhizosphere.</title>
        <authorList>
            <person name="Tovi N."/>
            <person name="Frenk S."/>
            <person name="Hadar Y."/>
            <person name="Minz D."/>
        </authorList>
    </citation>
    <scope>NUCLEOTIDE SEQUENCE [LARGE SCALE GENOMIC DNA]</scope>
    <source>
        <strain evidence="14 15">NT0128</strain>
    </source>
</reference>
<keyword evidence="7" id="KW-0677">Repeat</keyword>
<dbReference type="PANTHER" id="PTHR41523">
    <property type="entry name" value="TWO-COMPONENT SYSTEM SENSOR PROTEIN"/>
    <property type="match status" value="1"/>
</dbReference>
<keyword evidence="8" id="KW-0547">Nucleotide-binding</keyword>
<evidence type="ECO:0000256" key="10">
    <source>
        <dbReference type="ARBA" id="ARBA00022840"/>
    </source>
</evidence>
<dbReference type="PROSITE" id="PS50113">
    <property type="entry name" value="PAC"/>
    <property type="match status" value="1"/>
</dbReference>
<evidence type="ECO:0000256" key="2">
    <source>
        <dbReference type="ARBA" id="ARBA00012438"/>
    </source>
</evidence>
<evidence type="ECO:0000259" key="13">
    <source>
        <dbReference type="PROSITE" id="PS50113"/>
    </source>
</evidence>
<evidence type="ECO:0000256" key="9">
    <source>
        <dbReference type="ARBA" id="ARBA00022777"/>
    </source>
</evidence>
<keyword evidence="3" id="KW-0597">Phosphoprotein</keyword>
<dbReference type="PATRIC" id="fig|316.101.peg.968"/>